<sequence>MRPIFHGDITCAARALLHAPAAQRRSLCRRLFKEAAAADTFVRLTGQVHSTFGNGSLMAAARKRVLADEPTLDNADYCQCLILILDFIRQEVDTEGIDLKISKTNG</sequence>
<organism evidence="2 3">
    <name type="scientific">Phaeobacter gallaeciensis</name>
    <dbReference type="NCBI Taxonomy" id="60890"/>
    <lineage>
        <taxon>Bacteria</taxon>
        <taxon>Pseudomonadati</taxon>
        <taxon>Pseudomonadota</taxon>
        <taxon>Alphaproteobacteria</taxon>
        <taxon>Rhodobacterales</taxon>
        <taxon>Roseobacteraceae</taxon>
        <taxon>Phaeobacter</taxon>
    </lineage>
</organism>
<protein>
    <recommendedName>
        <fullName evidence="1">DUF7742 domain-containing protein</fullName>
    </recommendedName>
</protein>
<feature type="domain" description="DUF7742" evidence="1">
    <location>
        <begin position="2"/>
        <end position="86"/>
    </location>
</feature>
<comment type="caution">
    <text evidence="2">The sequence shown here is derived from an EMBL/GenBank/DDBJ whole genome shotgun (WGS) entry which is preliminary data.</text>
</comment>
<accession>A0A366WRW4</accession>
<name>A0A366WRW4_9RHOB</name>
<dbReference type="Proteomes" id="UP000252706">
    <property type="component" value="Unassembled WGS sequence"/>
</dbReference>
<dbReference type="InterPro" id="IPR056644">
    <property type="entry name" value="DUF7742"/>
</dbReference>
<evidence type="ECO:0000259" key="1">
    <source>
        <dbReference type="Pfam" id="PF24891"/>
    </source>
</evidence>
<reference evidence="2 3" key="1">
    <citation type="submission" date="2018-07" db="EMBL/GenBank/DDBJ databases">
        <title>Modular assembly of carbohydrate-degrading microbial communities in the ocean.</title>
        <authorList>
            <person name="Enke T.N."/>
            <person name="Datta M.S."/>
            <person name="Schwartzman J.A."/>
            <person name="Cermak N."/>
            <person name="Schmitz D.A."/>
            <person name="Barrere J."/>
            <person name="Cordero O.X."/>
        </authorList>
    </citation>
    <scope>NUCLEOTIDE SEQUENCE [LARGE SCALE GENOMIC DNA]</scope>
    <source>
        <strain evidence="2 3">C3M10</strain>
    </source>
</reference>
<dbReference type="AlphaFoldDB" id="A0A366WRW4"/>
<gene>
    <name evidence="2" type="ORF">DS909_15625</name>
</gene>
<dbReference type="EMBL" id="QOCE01000038">
    <property type="protein sequence ID" value="RBW52680.1"/>
    <property type="molecule type" value="Genomic_DNA"/>
</dbReference>
<evidence type="ECO:0000313" key="2">
    <source>
        <dbReference type="EMBL" id="RBW52680.1"/>
    </source>
</evidence>
<proteinExistence type="predicted"/>
<dbReference type="OrthoDB" id="7863415at2"/>
<evidence type="ECO:0000313" key="3">
    <source>
        <dbReference type="Proteomes" id="UP000252706"/>
    </source>
</evidence>
<dbReference type="Pfam" id="PF24891">
    <property type="entry name" value="DUF7742"/>
    <property type="match status" value="1"/>
</dbReference>